<dbReference type="OrthoDB" id="6117915at2759"/>
<organism evidence="1 2">
    <name type="scientific">Mytilus galloprovincialis</name>
    <name type="common">Mediterranean mussel</name>
    <dbReference type="NCBI Taxonomy" id="29158"/>
    <lineage>
        <taxon>Eukaryota</taxon>
        <taxon>Metazoa</taxon>
        <taxon>Spiralia</taxon>
        <taxon>Lophotrochozoa</taxon>
        <taxon>Mollusca</taxon>
        <taxon>Bivalvia</taxon>
        <taxon>Autobranchia</taxon>
        <taxon>Pteriomorphia</taxon>
        <taxon>Mytilida</taxon>
        <taxon>Mytiloidea</taxon>
        <taxon>Mytilidae</taxon>
        <taxon>Mytilinae</taxon>
        <taxon>Mytilus</taxon>
    </lineage>
</organism>
<dbReference type="Proteomes" id="UP000596742">
    <property type="component" value="Unassembled WGS sequence"/>
</dbReference>
<evidence type="ECO:0000313" key="2">
    <source>
        <dbReference type="Proteomes" id="UP000596742"/>
    </source>
</evidence>
<keyword evidence="2" id="KW-1185">Reference proteome</keyword>
<protein>
    <submittedName>
        <fullName evidence="1">Uncharacterized protein</fullName>
    </submittedName>
</protein>
<dbReference type="AlphaFoldDB" id="A0A8B6FA32"/>
<proteinExistence type="predicted"/>
<name>A0A8B6FA32_MYTGA</name>
<comment type="caution">
    <text evidence="1">The sequence shown here is derived from an EMBL/GenBank/DDBJ whole genome shotgun (WGS) entry which is preliminary data.</text>
</comment>
<dbReference type="EMBL" id="UYJE01006532">
    <property type="protein sequence ID" value="VDI46740.1"/>
    <property type="molecule type" value="Genomic_DNA"/>
</dbReference>
<evidence type="ECO:0000313" key="1">
    <source>
        <dbReference type="EMBL" id="VDI46740.1"/>
    </source>
</evidence>
<sequence>MLKEAYKIRNYENIKSLAWTFTRRFYQKYKTILNESALDIYPAFRCECQSSPAEISCLLKSTKIIVIEKNREVVVNIPDKYMNFEVTVFISDDLGSDESIKTQKHETGEILSIVRDLFGTNSHYLKMQTLDGDTASLLFKQHNKLSLICPSQLRSSNFGTNHTIEQIQCIQLYCERKGIIPLGEKHFPKTIKNIQTDVLQGRRHLAATTIRVGDRIGTLQTCGTLGGFYRYAGKFECLLTFAHVLYSLPALLAPPDHMCHDQGVDVLWDPSQTKRQCGVVIRRIFKHDDSSTTSVDVPCVFQLC</sequence>
<reference evidence="1" key="1">
    <citation type="submission" date="2018-11" db="EMBL/GenBank/DDBJ databases">
        <authorList>
            <person name="Alioto T."/>
            <person name="Alioto T."/>
        </authorList>
    </citation>
    <scope>NUCLEOTIDE SEQUENCE</scope>
</reference>
<accession>A0A8B6FA32</accession>
<gene>
    <name evidence="1" type="ORF">MGAL_10B082798</name>
</gene>